<proteinExistence type="inferred from homology"/>
<keyword evidence="11 17" id="KW-1133">Transmembrane helix</keyword>
<feature type="transmembrane region" description="Helical" evidence="17">
    <location>
        <begin position="210"/>
        <end position="233"/>
    </location>
</feature>
<comment type="function">
    <text evidence="17">Core subunit of the mitochondrial membrane respiratory chain NADH dehydrogenase (Complex I) which catalyzes electron transfer from NADH through the respiratory chain, using ubiquinone as an electron acceptor. Essential for the catalytic activity and assembly of complex I.</text>
</comment>
<keyword evidence="13 17" id="KW-0830">Ubiquinone</keyword>
<comment type="similarity">
    <text evidence="2 17">Belongs to the complex I subunit 2 family.</text>
</comment>
<reference evidence="19" key="1">
    <citation type="journal article" date="2022" name="Nautilus">
        <title>The complete mitochondrial genome of Coralliophila richardi (P. Fischer, 1882) (Neogastropoda: Muricidae: Coralliophilinae).</title>
        <authorList>
            <person name="Harasewych M.G."/>
            <person name="Sei M."/>
            <person name="Uribe J.E."/>
        </authorList>
    </citation>
    <scope>NUCLEOTIDE SEQUENCE</scope>
</reference>
<keyword evidence="5" id="KW-0813">Transport</keyword>
<dbReference type="CTD" id="4536"/>
<accession>A0A9E8G3I6</accession>
<evidence type="ECO:0000256" key="10">
    <source>
        <dbReference type="ARBA" id="ARBA00022982"/>
    </source>
</evidence>
<evidence type="ECO:0000256" key="15">
    <source>
        <dbReference type="ARBA" id="ARBA00023136"/>
    </source>
</evidence>
<evidence type="ECO:0000256" key="7">
    <source>
        <dbReference type="ARBA" id="ARBA00022692"/>
    </source>
</evidence>
<dbReference type="GO" id="GO:0006120">
    <property type="term" value="P:mitochondrial electron transport, NADH to ubiquinone"/>
    <property type="evidence" value="ECO:0007669"/>
    <property type="project" value="InterPro"/>
</dbReference>
<dbReference type="InterPro" id="IPR050175">
    <property type="entry name" value="Complex_I_Subunit_2"/>
</dbReference>
<keyword evidence="6 17" id="KW-0679">Respiratory chain</keyword>
<evidence type="ECO:0000256" key="12">
    <source>
        <dbReference type="ARBA" id="ARBA00023027"/>
    </source>
</evidence>
<keyword evidence="7 17" id="KW-0812">Transmembrane</keyword>
<keyword evidence="10 17" id="KW-0249">Electron transport</keyword>
<evidence type="ECO:0000256" key="3">
    <source>
        <dbReference type="ARBA" id="ARBA00012944"/>
    </source>
</evidence>
<dbReference type="GO" id="GO:0005743">
    <property type="term" value="C:mitochondrial inner membrane"/>
    <property type="evidence" value="ECO:0007669"/>
    <property type="project" value="UniProtKB-SubCell"/>
</dbReference>
<dbReference type="Pfam" id="PF00361">
    <property type="entry name" value="Proton_antipo_M"/>
    <property type="match status" value="1"/>
</dbReference>
<feature type="transmembrane region" description="Helical" evidence="17">
    <location>
        <begin position="29"/>
        <end position="47"/>
    </location>
</feature>
<evidence type="ECO:0000256" key="6">
    <source>
        <dbReference type="ARBA" id="ARBA00022660"/>
    </source>
</evidence>
<keyword evidence="12 17" id="KW-0520">NAD</keyword>
<dbReference type="PANTHER" id="PTHR46552:SF1">
    <property type="entry name" value="NADH-UBIQUINONE OXIDOREDUCTASE CHAIN 2"/>
    <property type="match status" value="1"/>
</dbReference>
<keyword evidence="9 17" id="KW-1278">Translocase</keyword>
<evidence type="ECO:0000256" key="11">
    <source>
        <dbReference type="ARBA" id="ARBA00022989"/>
    </source>
</evidence>
<feature type="transmembrane region" description="Helical" evidence="17">
    <location>
        <begin position="59"/>
        <end position="81"/>
    </location>
</feature>
<evidence type="ECO:0000256" key="1">
    <source>
        <dbReference type="ARBA" id="ARBA00004448"/>
    </source>
</evidence>
<name>A0A9E8G3I6_9CAEN</name>
<dbReference type="AlphaFoldDB" id="A0A9E8G3I6"/>
<evidence type="ECO:0000256" key="14">
    <source>
        <dbReference type="ARBA" id="ARBA00023128"/>
    </source>
</evidence>
<feature type="transmembrane region" description="Helical" evidence="17">
    <location>
        <begin position="114"/>
        <end position="134"/>
    </location>
</feature>
<evidence type="ECO:0000256" key="13">
    <source>
        <dbReference type="ARBA" id="ARBA00023075"/>
    </source>
</evidence>
<evidence type="ECO:0000259" key="18">
    <source>
        <dbReference type="Pfam" id="PF00361"/>
    </source>
</evidence>
<evidence type="ECO:0000256" key="4">
    <source>
        <dbReference type="ARBA" id="ARBA00021008"/>
    </source>
</evidence>
<dbReference type="InterPro" id="IPR001750">
    <property type="entry name" value="ND/Mrp_TM"/>
</dbReference>
<comment type="subcellular location">
    <subcellularLocation>
        <location evidence="1 17">Mitochondrion inner membrane</location>
        <topology evidence="1 17">Multi-pass membrane protein</topology>
    </subcellularLocation>
</comment>
<feature type="transmembrane region" description="Helical" evidence="17">
    <location>
        <begin position="269"/>
        <end position="299"/>
    </location>
</feature>
<sequence>MFAVLPYGYMFMAFMMVGTGLSLSSVHWLGIWAGMEVNLIGFLPLLIYEKKISESESGVKYFVIQALGSSLLLLGSLMLFSVFSWEILGTNFGSVMSFWLLLSGLCIKLGLFPFHYWLPGVMAGLSWLMCLLLATWQKIAPLFLMSCLIELGNFHSMVLTLSFMSVGASLVGGMGGLNQTQMRALLAYSSIGHLGWMIFALLHSEWSMKSYFFIYVIISICLFCSLGMMDVGVMKNIQKLKMSSVFTVMMLLLLSLGGLPPLLGFISKWAVFLVSISGPVVFALPMLIVGSLLSLFYYLSLFFSIFLHGKCNLFMVKEEGYLLVSLGILNLLGGVVLLGHNILVF</sequence>
<feature type="transmembrane region" description="Helical" evidence="17">
    <location>
        <begin position="7"/>
        <end position="23"/>
    </location>
</feature>
<evidence type="ECO:0000256" key="2">
    <source>
        <dbReference type="ARBA" id="ARBA00007012"/>
    </source>
</evidence>
<dbReference type="EMBL" id="OM307660">
    <property type="protein sequence ID" value="UZT26948.1"/>
    <property type="molecule type" value="Genomic_DNA"/>
</dbReference>
<feature type="transmembrane region" description="Helical" evidence="17">
    <location>
        <begin position="87"/>
        <end position="107"/>
    </location>
</feature>
<dbReference type="RefSeq" id="YP_010580815.1">
    <property type="nucleotide sequence ID" value="NC_069050.1"/>
</dbReference>
<keyword evidence="15 17" id="KW-0472">Membrane</keyword>
<keyword evidence="14 17" id="KW-0496">Mitochondrion</keyword>
<feature type="transmembrane region" description="Helical" evidence="17">
    <location>
        <begin position="185"/>
        <end position="204"/>
    </location>
</feature>
<evidence type="ECO:0000256" key="16">
    <source>
        <dbReference type="ARBA" id="ARBA00049551"/>
    </source>
</evidence>
<dbReference type="EC" id="7.1.1.2" evidence="3 17"/>
<feature type="transmembrane region" description="Helical" evidence="17">
    <location>
        <begin position="154"/>
        <end position="173"/>
    </location>
</feature>
<dbReference type="PANTHER" id="PTHR46552">
    <property type="entry name" value="NADH-UBIQUINONE OXIDOREDUCTASE CHAIN 2"/>
    <property type="match status" value="1"/>
</dbReference>
<evidence type="ECO:0000256" key="17">
    <source>
        <dbReference type="RuleBase" id="RU003403"/>
    </source>
</evidence>
<protein>
    <recommendedName>
        <fullName evidence="4 17">NADH-ubiquinone oxidoreductase chain 2</fullName>
        <ecNumber evidence="3 17">7.1.1.2</ecNumber>
    </recommendedName>
</protein>
<dbReference type="PRINTS" id="PR01436">
    <property type="entry name" value="NADHDHGNASE2"/>
</dbReference>
<evidence type="ECO:0000256" key="9">
    <source>
        <dbReference type="ARBA" id="ARBA00022967"/>
    </source>
</evidence>
<evidence type="ECO:0000256" key="8">
    <source>
        <dbReference type="ARBA" id="ARBA00022792"/>
    </source>
</evidence>
<feature type="transmembrane region" description="Helical" evidence="17">
    <location>
        <begin position="245"/>
        <end position="263"/>
    </location>
</feature>
<feature type="transmembrane region" description="Helical" evidence="17">
    <location>
        <begin position="320"/>
        <end position="343"/>
    </location>
</feature>
<evidence type="ECO:0000313" key="19">
    <source>
        <dbReference type="EMBL" id="UZT26948.1"/>
    </source>
</evidence>
<organism evidence="19">
    <name type="scientific">Coralliophila richardi</name>
    <dbReference type="NCBI Taxonomy" id="2991502"/>
    <lineage>
        <taxon>Eukaryota</taxon>
        <taxon>Metazoa</taxon>
        <taxon>Spiralia</taxon>
        <taxon>Lophotrochozoa</taxon>
        <taxon>Mollusca</taxon>
        <taxon>Gastropoda</taxon>
        <taxon>Caenogastropoda</taxon>
        <taxon>Neogastropoda</taxon>
        <taxon>Muricoidea</taxon>
        <taxon>Muricidae</taxon>
        <taxon>Coralliophila</taxon>
    </lineage>
</organism>
<gene>
    <name evidence="19" type="primary">ND2</name>
</gene>
<dbReference type="GeneID" id="77081530"/>
<evidence type="ECO:0000256" key="5">
    <source>
        <dbReference type="ARBA" id="ARBA00022448"/>
    </source>
</evidence>
<geneLocation type="mitochondrion" evidence="19"/>
<dbReference type="InterPro" id="IPR003917">
    <property type="entry name" value="NADH_UbQ_OxRdtase_chain2"/>
</dbReference>
<comment type="catalytic activity">
    <reaction evidence="16 17">
        <text>a ubiquinone + NADH + 5 H(+)(in) = a ubiquinol + NAD(+) + 4 H(+)(out)</text>
        <dbReference type="Rhea" id="RHEA:29091"/>
        <dbReference type="Rhea" id="RHEA-COMP:9565"/>
        <dbReference type="Rhea" id="RHEA-COMP:9566"/>
        <dbReference type="ChEBI" id="CHEBI:15378"/>
        <dbReference type="ChEBI" id="CHEBI:16389"/>
        <dbReference type="ChEBI" id="CHEBI:17976"/>
        <dbReference type="ChEBI" id="CHEBI:57540"/>
        <dbReference type="ChEBI" id="CHEBI:57945"/>
        <dbReference type="EC" id="7.1.1.2"/>
    </reaction>
</comment>
<keyword evidence="8 17" id="KW-0999">Mitochondrion inner membrane</keyword>
<dbReference type="GO" id="GO:0008137">
    <property type="term" value="F:NADH dehydrogenase (ubiquinone) activity"/>
    <property type="evidence" value="ECO:0007669"/>
    <property type="project" value="UniProtKB-EC"/>
</dbReference>
<feature type="domain" description="NADH:quinone oxidoreductase/Mrp antiporter transmembrane" evidence="18">
    <location>
        <begin position="26"/>
        <end position="293"/>
    </location>
</feature>